<gene>
    <name evidence="4" type="ORF">E6C27_scaffold29721G00010</name>
</gene>
<evidence type="ECO:0000313" key="4">
    <source>
        <dbReference type="EMBL" id="KAA0026022.1"/>
    </source>
</evidence>
<feature type="region of interest" description="Disordered" evidence="2">
    <location>
        <begin position="56"/>
        <end position="94"/>
    </location>
</feature>
<comment type="caution">
    <text evidence="4">The sequence shown here is derived from an EMBL/GenBank/DDBJ whole genome shotgun (WGS) entry which is preliminary data.</text>
</comment>
<proteinExistence type="predicted"/>
<dbReference type="PANTHER" id="PTHR37984">
    <property type="entry name" value="PROTEIN CBG26694"/>
    <property type="match status" value="1"/>
</dbReference>
<dbReference type="InterPro" id="IPR043128">
    <property type="entry name" value="Rev_trsase/Diguanyl_cyclase"/>
</dbReference>
<evidence type="ECO:0000256" key="2">
    <source>
        <dbReference type="SAM" id="MobiDB-lite"/>
    </source>
</evidence>
<dbReference type="Pfam" id="PF17919">
    <property type="entry name" value="RT_RNaseH_2"/>
    <property type="match status" value="1"/>
</dbReference>
<dbReference type="Gene3D" id="3.30.70.270">
    <property type="match status" value="2"/>
</dbReference>
<dbReference type="AlphaFoldDB" id="A0A5A7SLK2"/>
<dbReference type="InterPro" id="IPR050951">
    <property type="entry name" value="Retrovirus_Pol_polyprotein"/>
</dbReference>
<dbReference type="InterPro" id="IPR041577">
    <property type="entry name" value="RT_RNaseH_2"/>
</dbReference>
<sequence length="228" mass="25754">MLPDMFSGGIGREANSLEGELWCDPKRSKRWPMLPTSGERSSGFRNHWKCTCSEGNGLSSRTSGARPKKTRAGMPRTQFSRPGVKSGFHGSHEQDLPSTLREKQLYAKFTKCEFWLEQVVFLGHVVSAKGVSVDPQKVEAVVNWERPISATEVRSFLGLAGYYRRFIEDFSRLALPLTALTRKNVKFEWSDKCEQSFQELKKKLVTAPILALPVTGKDYVIYCDASRL</sequence>
<feature type="domain" description="Reverse transcriptase/retrotransposon-derived protein RNase H-like" evidence="3">
    <location>
        <begin position="189"/>
        <end position="227"/>
    </location>
</feature>
<organism evidence="4 5">
    <name type="scientific">Cucumis melo var. makuwa</name>
    <name type="common">Oriental melon</name>
    <dbReference type="NCBI Taxonomy" id="1194695"/>
    <lineage>
        <taxon>Eukaryota</taxon>
        <taxon>Viridiplantae</taxon>
        <taxon>Streptophyta</taxon>
        <taxon>Embryophyta</taxon>
        <taxon>Tracheophyta</taxon>
        <taxon>Spermatophyta</taxon>
        <taxon>Magnoliopsida</taxon>
        <taxon>eudicotyledons</taxon>
        <taxon>Gunneridae</taxon>
        <taxon>Pentapetalae</taxon>
        <taxon>rosids</taxon>
        <taxon>fabids</taxon>
        <taxon>Cucurbitales</taxon>
        <taxon>Cucurbitaceae</taxon>
        <taxon>Benincaseae</taxon>
        <taxon>Cucumis</taxon>
    </lineage>
</organism>
<dbReference type="FunFam" id="3.30.70.270:FF:000020">
    <property type="entry name" value="Transposon Tf2-6 polyprotein-like Protein"/>
    <property type="match status" value="1"/>
</dbReference>
<accession>A0A5A7SLK2</accession>
<evidence type="ECO:0000313" key="5">
    <source>
        <dbReference type="Proteomes" id="UP000321393"/>
    </source>
</evidence>
<evidence type="ECO:0000259" key="3">
    <source>
        <dbReference type="Pfam" id="PF17919"/>
    </source>
</evidence>
<dbReference type="SUPFAM" id="SSF56672">
    <property type="entry name" value="DNA/RNA polymerases"/>
    <property type="match status" value="1"/>
</dbReference>
<dbReference type="InterPro" id="IPR043502">
    <property type="entry name" value="DNA/RNA_pol_sf"/>
</dbReference>
<reference evidence="4 5" key="1">
    <citation type="submission" date="2019-08" db="EMBL/GenBank/DDBJ databases">
        <title>Draft genome sequences of two oriental melons (Cucumis melo L. var makuwa).</title>
        <authorList>
            <person name="Kwon S.-Y."/>
        </authorList>
    </citation>
    <scope>NUCLEOTIDE SEQUENCE [LARGE SCALE GENOMIC DNA]</scope>
    <source>
        <strain evidence="5">cv. SW 3</strain>
        <tissue evidence="4">Leaf</tissue>
    </source>
</reference>
<name>A0A5A7SLK2_CUCMM</name>
<dbReference type="EMBL" id="SSTE01023037">
    <property type="protein sequence ID" value="KAA0026022.1"/>
    <property type="molecule type" value="Genomic_DNA"/>
</dbReference>
<evidence type="ECO:0000256" key="1">
    <source>
        <dbReference type="ARBA" id="ARBA00023268"/>
    </source>
</evidence>
<dbReference type="PANTHER" id="PTHR37984:SF5">
    <property type="entry name" value="PROTEIN NYNRIN-LIKE"/>
    <property type="match status" value="1"/>
</dbReference>
<protein>
    <submittedName>
        <fullName evidence="4">Retrovirus-related Pol polyprotein from transposon 17.6</fullName>
    </submittedName>
</protein>
<dbReference type="GO" id="GO:0003824">
    <property type="term" value="F:catalytic activity"/>
    <property type="evidence" value="ECO:0007669"/>
    <property type="project" value="UniProtKB-KW"/>
</dbReference>
<dbReference type="OrthoDB" id="415724at2759"/>
<dbReference type="Proteomes" id="UP000321393">
    <property type="component" value="Unassembled WGS sequence"/>
</dbReference>
<keyword evidence="1" id="KW-0511">Multifunctional enzyme</keyword>